<feature type="region of interest" description="Disordered" evidence="1">
    <location>
        <begin position="1"/>
        <end position="30"/>
    </location>
</feature>
<reference evidence="2" key="7">
    <citation type="journal article" date="2005" name="Science">
        <title>The Transcriptional Landscape of the Mammalian Genome.</title>
        <authorList>
            <consortium name="The FANTOM Consortium"/>
            <consortium name="Riken Genome Exploration Research Group and Genome Science Group (Genome Network Project Core Group)"/>
        </authorList>
    </citation>
    <scope>NUCLEOTIDE SEQUENCE</scope>
    <source>
        <strain evidence="2">C57BL/6J</strain>
        <tissue evidence="2">Spinal cord</tissue>
    </source>
</reference>
<protein>
    <submittedName>
        <fullName evidence="2">Uncharacterized protein</fullName>
    </submittedName>
</protein>
<reference evidence="2" key="2">
    <citation type="journal article" date="2000" name="Genome Res.">
        <title>Normalization and subtraction of cap-trapper-selected cDNAs to prepare full-length cDNA libraries for rapid discovery of new genes.</title>
        <authorList>
            <person name="Carninci P."/>
            <person name="Shibata Y."/>
            <person name="Hayatsu N."/>
            <person name="Sugahara Y."/>
            <person name="Shibata K."/>
            <person name="Itoh M."/>
            <person name="Konno H."/>
            <person name="Okazaki Y."/>
            <person name="Muramatsu M."/>
            <person name="Hayashizaki Y."/>
        </authorList>
    </citation>
    <scope>NUCLEOTIDE SEQUENCE</scope>
    <source>
        <strain evidence="2">C57BL/6J</strain>
        <tissue evidence="2">Spinal cord</tissue>
    </source>
</reference>
<dbReference type="AlphaFoldDB" id="Q8CA76"/>
<evidence type="ECO:0000256" key="1">
    <source>
        <dbReference type="SAM" id="MobiDB-lite"/>
    </source>
</evidence>
<proteinExistence type="evidence at transcript level"/>
<gene>
    <name evidence="3" type="primary">A330041J22Rik</name>
</gene>
<accession>Q8CA76</accession>
<name>Q8CA76_MOUSE</name>
<dbReference type="EMBL" id="AK039418">
    <property type="protein sequence ID" value="BAC30343.1"/>
    <property type="molecule type" value="mRNA"/>
</dbReference>
<reference evidence="2" key="8">
    <citation type="journal article" date="2005" name="Science">
        <title>Antisense Transcription in the Mammalian Transcriptome.</title>
        <authorList>
            <consortium name="RIKEN Genome Exploration Research Group and Genome Science Group (Genome Network Project Core Group) and the FANTOM Consortium"/>
        </authorList>
    </citation>
    <scope>NUCLEOTIDE SEQUENCE</scope>
    <source>
        <strain evidence="2">C57BL/6J</strain>
        <tissue evidence="2">Spinal cord</tissue>
    </source>
</reference>
<evidence type="ECO:0000313" key="3">
    <source>
        <dbReference type="MGI" id="MGI:2442269"/>
    </source>
</evidence>
<reference evidence="2" key="3">
    <citation type="journal article" date="2000" name="Genome Res.">
        <title>RIKEN integrated sequence analysis (RISA) system--384-format sequencing pipeline with 384 multicapillary sequencer.</title>
        <authorList>
            <person name="Shibata K."/>
            <person name="Itoh M."/>
            <person name="Aizawa K."/>
            <person name="Nagaoka S."/>
            <person name="Sasaki N."/>
            <person name="Carninci P."/>
            <person name="Konno H."/>
            <person name="Akiyama J."/>
            <person name="Nishi K."/>
            <person name="Kitsunai T."/>
            <person name="Tashiro H."/>
            <person name="Itoh M."/>
            <person name="Sumi N."/>
            <person name="Ishii Y."/>
            <person name="Nakamura S."/>
            <person name="Hazama M."/>
            <person name="Nishine T."/>
            <person name="Harada A."/>
            <person name="Yamamoto R."/>
            <person name="Matsumoto H."/>
            <person name="Sakaguchi S."/>
            <person name="Ikegami T."/>
            <person name="Kashiwagi K."/>
            <person name="Fujiwake S."/>
            <person name="Inoue K."/>
            <person name="Togawa Y."/>
            <person name="Izawa M."/>
            <person name="Ohara E."/>
            <person name="Watahiki M."/>
            <person name="Yoneda Y."/>
            <person name="Ishikawa T."/>
            <person name="Ozawa K."/>
            <person name="Tanaka T."/>
            <person name="Matsuura S."/>
            <person name="Kawai J."/>
            <person name="Okazaki Y."/>
            <person name="Muramatsu M."/>
            <person name="Inoue Y."/>
            <person name="Kira A."/>
            <person name="Hayashizaki Y."/>
        </authorList>
    </citation>
    <scope>NUCLEOTIDE SEQUENCE</scope>
    <source>
        <strain evidence="2">C57BL/6J</strain>
        <tissue evidence="2">Spinal cord</tissue>
    </source>
</reference>
<reference evidence="2" key="5">
    <citation type="submission" date="2001-07" db="EMBL/GenBank/DDBJ databases">
        <authorList>
            <person name="Adachi J."/>
            <person name="Aizawa K."/>
            <person name="Akimura T."/>
            <person name="Arakawa T."/>
            <person name="Bono H."/>
            <person name="Carninci P."/>
            <person name="Fukuda S."/>
            <person name="Furuno M."/>
            <person name="Hanagaki T."/>
            <person name="Hara A."/>
            <person name="Hashizume W."/>
            <person name="Hayashida K."/>
            <person name="Hayatsu N."/>
            <person name="Hiramoto K."/>
            <person name="Hiraoka T."/>
            <person name="Hirozane T."/>
            <person name="Hori F."/>
            <person name="Imotani K."/>
            <person name="Ishii Y."/>
            <person name="Itoh M."/>
            <person name="Kagawa I."/>
            <person name="Kasukawa T."/>
            <person name="Katoh H."/>
            <person name="Kawai J."/>
            <person name="Kojima Y."/>
            <person name="Kondo S."/>
            <person name="Konno H."/>
            <person name="Kouda M."/>
            <person name="Koya S."/>
            <person name="Kurihara C."/>
            <person name="Matsuyama T."/>
            <person name="Miyazaki A."/>
            <person name="Murata M."/>
            <person name="Nakamura M."/>
            <person name="Nishi K."/>
            <person name="Nomura K."/>
            <person name="Numazaki R."/>
            <person name="Ohno M."/>
            <person name="Ohsato N."/>
            <person name="Okazaki Y."/>
            <person name="Saito R."/>
            <person name="Saitoh H."/>
            <person name="Sakai C."/>
            <person name="Sakai K."/>
            <person name="Sakazume N."/>
            <person name="Sano H."/>
            <person name="Sasaki D."/>
            <person name="Shibata K."/>
            <person name="Shinagawa A."/>
            <person name="Shiraki T."/>
            <person name="Sogabe Y."/>
            <person name="Tagami M."/>
            <person name="Tagawa A."/>
            <person name="Takahashi F."/>
            <person name="Takaku-Akahira S."/>
            <person name="Takeda Y."/>
            <person name="Tanaka T."/>
            <person name="Tomaru A."/>
            <person name="Toya T."/>
            <person name="Yasunishi A."/>
            <person name="Muramatsu M."/>
            <person name="Hayashizaki Y."/>
        </authorList>
    </citation>
    <scope>NUCLEOTIDE SEQUENCE</scope>
    <source>
        <strain evidence="2">C57BL/6J</strain>
        <tissue evidence="2">Spinal cord</tissue>
    </source>
</reference>
<organism evidence="2">
    <name type="scientific">Mus musculus</name>
    <name type="common">Mouse</name>
    <dbReference type="NCBI Taxonomy" id="10090"/>
    <lineage>
        <taxon>Eukaryota</taxon>
        <taxon>Metazoa</taxon>
        <taxon>Chordata</taxon>
        <taxon>Craniata</taxon>
        <taxon>Vertebrata</taxon>
        <taxon>Euteleostomi</taxon>
        <taxon>Mammalia</taxon>
        <taxon>Eutheria</taxon>
        <taxon>Euarchontoglires</taxon>
        <taxon>Glires</taxon>
        <taxon>Rodentia</taxon>
        <taxon>Myomorpha</taxon>
        <taxon>Muroidea</taxon>
        <taxon>Muridae</taxon>
        <taxon>Murinae</taxon>
        <taxon>Mus</taxon>
        <taxon>Mus</taxon>
    </lineage>
</organism>
<reference evidence="2" key="4">
    <citation type="journal article" date="2001" name="Nature">
        <title>Functional annotation of a full-length mouse cDNA collection.</title>
        <authorList>
            <consortium name="The RIKEN Genome Exploration Research Group Phase II Team and the FANTOM Consortium"/>
        </authorList>
    </citation>
    <scope>NUCLEOTIDE SEQUENCE</scope>
    <source>
        <strain evidence="2">C57BL/6J</strain>
        <tissue evidence="2">Spinal cord</tissue>
    </source>
</reference>
<dbReference type="AGR" id="MGI:2442269"/>
<evidence type="ECO:0000313" key="2">
    <source>
        <dbReference type="EMBL" id="BAC30343.1"/>
    </source>
</evidence>
<sequence>MLRGEGAGSAVASRVGRSPRWHAGPRGPAAGCGHRAALGAAGLTLLRCGSRVSRLGVEQRGPGKNCLHDHGISPARLKSMRAVLSTGMRKYVSLQYGRVIKHIRVSQ</sequence>
<dbReference type="MGI" id="MGI:2442269">
    <property type="gene designation" value="A330041J22Rik"/>
</dbReference>
<reference evidence="2" key="6">
    <citation type="journal article" date="2002" name="Nature">
        <title>Analysis of the mouse transcriptome based on functional annotation of 60,770 full-length cDNAs.</title>
        <authorList>
            <consortium name="The FANTOM Consortium and the RIKEN Genome Exploration Research Group Phase I and II Team"/>
        </authorList>
    </citation>
    <scope>NUCLEOTIDE SEQUENCE</scope>
    <source>
        <strain evidence="2">C57BL/6J</strain>
        <tissue evidence="2">Spinal cord</tissue>
    </source>
</reference>
<reference evidence="2" key="1">
    <citation type="journal article" date="1999" name="Methods Enzymol.">
        <title>High-efficiency full-length cDNA cloning.</title>
        <authorList>
            <person name="Carninci P."/>
            <person name="Hayashizaki Y."/>
        </authorList>
    </citation>
    <scope>NUCLEOTIDE SEQUENCE</scope>
    <source>
        <strain evidence="2">C57BL/6J</strain>
        <tissue evidence="2">Spinal cord</tissue>
    </source>
</reference>